<reference evidence="4" key="1">
    <citation type="journal article" date="2023" name="Commun. Biol.">
        <title>Genome analysis of Parmales, the sister group of diatoms, reveals the evolutionary specialization of diatoms from phago-mixotrophs to photoautotrophs.</title>
        <authorList>
            <person name="Ban H."/>
            <person name="Sato S."/>
            <person name="Yoshikawa S."/>
            <person name="Yamada K."/>
            <person name="Nakamura Y."/>
            <person name="Ichinomiya M."/>
            <person name="Sato N."/>
            <person name="Blanc-Mathieu R."/>
            <person name="Endo H."/>
            <person name="Kuwata A."/>
            <person name="Ogata H."/>
        </authorList>
    </citation>
    <scope>NUCLEOTIDE SEQUENCE [LARGE SCALE GENOMIC DNA]</scope>
</reference>
<keyword evidence="4" id="KW-1185">Reference proteome</keyword>
<dbReference type="GO" id="GO:0000447">
    <property type="term" value="P:endonucleolytic cleavage in ITS1 to separate SSU-rRNA from 5.8S rRNA and LSU-rRNA from tricistronic rRNA transcript (SSU-rRNA, 5.8S rRNA, LSU-rRNA)"/>
    <property type="evidence" value="ECO:0007669"/>
    <property type="project" value="TreeGrafter"/>
</dbReference>
<dbReference type="CDD" id="cd12263">
    <property type="entry name" value="RRM_ABT1_like"/>
    <property type="match status" value="1"/>
</dbReference>
<dbReference type="GO" id="GO:0034462">
    <property type="term" value="P:small-subunit processome assembly"/>
    <property type="evidence" value="ECO:0007669"/>
    <property type="project" value="TreeGrafter"/>
</dbReference>
<evidence type="ECO:0000313" key="4">
    <source>
        <dbReference type="Proteomes" id="UP001165065"/>
    </source>
</evidence>
<comment type="caution">
    <text evidence="3">The sequence shown here is derived from an EMBL/GenBank/DDBJ whole genome shotgun (WGS) entry which is preliminary data.</text>
</comment>
<proteinExistence type="predicted"/>
<dbReference type="GO" id="GO:0000480">
    <property type="term" value="P:endonucleolytic cleavage in 5'-ETS of tricistronic rRNA transcript (SSU-rRNA, 5.8S rRNA, LSU-rRNA)"/>
    <property type="evidence" value="ECO:0007669"/>
    <property type="project" value="TreeGrafter"/>
</dbReference>
<dbReference type="PANTHER" id="PTHR12311">
    <property type="entry name" value="ACTIVATOR OF BASAL TRANSCRIPTION 1"/>
    <property type="match status" value="1"/>
</dbReference>
<dbReference type="AlphaFoldDB" id="A0A9W7GF09"/>
<dbReference type="Proteomes" id="UP001165065">
    <property type="component" value="Unassembled WGS sequence"/>
</dbReference>
<feature type="compositionally biased region" description="Basic and acidic residues" evidence="2">
    <location>
        <begin position="225"/>
        <end position="239"/>
    </location>
</feature>
<accession>A0A9W7GF09</accession>
<dbReference type="InterPro" id="IPR034353">
    <property type="entry name" value="ABT1/ESF2_RRM"/>
</dbReference>
<feature type="compositionally biased region" description="Low complexity" evidence="2">
    <location>
        <begin position="1"/>
        <end position="19"/>
    </location>
</feature>
<evidence type="ECO:0008006" key="5">
    <source>
        <dbReference type="Google" id="ProtNLM"/>
    </source>
</evidence>
<sequence length="256" mass="28765">MSSDSESSSESSVNSSSIETPPLASTGDEASSPISSSLSTKSSSKSSKNSSKKKSSRLLEAATYADKLSKRGVIYISRLPPKMSISKVKTLLSHLGSVTRLYLEEEDRSVRKRRKRAGGSSSKRYVCGWAEFPSRSLASNIADSIHQKPMERKGPHCDDLWSVKYLRGFKWEMLTEKVAYERRVREQRLRVEMVNAKREIRQFKEKVEEGGKFEMMVQKKKKMAGGKEGKMEGGGEVEKKGKRKFRQIKALPDDGE</sequence>
<dbReference type="GO" id="GO:0000472">
    <property type="term" value="P:endonucleolytic cleavage to generate mature 5'-end of SSU-rRNA from (SSU-rRNA, 5.8S rRNA, LSU-rRNA)"/>
    <property type="evidence" value="ECO:0007669"/>
    <property type="project" value="TreeGrafter"/>
</dbReference>
<dbReference type="InterPro" id="IPR039119">
    <property type="entry name" value="ABT1/Esf2"/>
</dbReference>
<feature type="compositionally biased region" description="Low complexity" evidence="2">
    <location>
        <begin position="31"/>
        <end position="49"/>
    </location>
</feature>
<dbReference type="GO" id="GO:0005730">
    <property type="term" value="C:nucleolus"/>
    <property type="evidence" value="ECO:0007669"/>
    <property type="project" value="TreeGrafter"/>
</dbReference>
<organism evidence="3 4">
    <name type="scientific">Triparma columacea</name>
    <dbReference type="NCBI Taxonomy" id="722753"/>
    <lineage>
        <taxon>Eukaryota</taxon>
        <taxon>Sar</taxon>
        <taxon>Stramenopiles</taxon>
        <taxon>Ochrophyta</taxon>
        <taxon>Bolidophyceae</taxon>
        <taxon>Parmales</taxon>
        <taxon>Triparmaceae</taxon>
        <taxon>Triparma</taxon>
    </lineage>
</organism>
<dbReference type="GO" id="GO:0003723">
    <property type="term" value="F:RNA binding"/>
    <property type="evidence" value="ECO:0007669"/>
    <property type="project" value="UniProtKB-KW"/>
</dbReference>
<evidence type="ECO:0000256" key="2">
    <source>
        <dbReference type="SAM" id="MobiDB-lite"/>
    </source>
</evidence>
<name>A0A9W7GF09_9STRA</name>
<dbReference type="OrthoDB" id="287393at2759"/>
<dbReference type="EMBL" id="BRYA01000196">
    <property type="protein sequence ID" value="GMI43678.1"/>
    <property type="molecule type" value="Genomic_DNA"/>
</dbReference>
<feature type="region of interest" description="Disordered" evidence="2">
    <location>
        <begin position="222"/>
        <end position="256"/>
    </location>
</feature>
<gene>
    <name evidence="3" type="ORF">TrCOL_g6399</name>
</gene>
<keyword evidence="1" id="KW-0694">RNA-binding</keyword>
<dbReference type="PANTHER" id="PTHR12311:SF7">
    <property type="entry name" value="ACTIVATOR OF BASAL TRANSCRIPTION 1"/>
    <property type="match status" value="1"/>
</dbReference>
<evidence type="ECO:0000256" key="1">
    <source>
        <dbReference type="ARBA" id="ARBA00022884"/>
    </source>
</evidence>
<evidence type="ECO:0000313" key="3">
    <source>
        <dbReference type="EMBL" id="GMI43678.1"/>
    </source>
</evidence>
<feature type="region of interest" description="Disordered" evidence="2">
    <location>
        <begin position="1"/>
        <end position="61"/>
    </location>
</feature>
<protein>
    <recommendedName>
        <fullName evidence="5">Activator of basal transcription 1</fullName>
    </recommendedName>
</protein>